<accession>A0ACC2WMM0</accession>
<comment type="caution">
    <text evidence="1">The sequence shown here is derived from an EMBL/GenBank/DDBJ whole genome shotgun (WGS) entry which is preliminary data.</text>
</comment>
<proteinExistence type="predicted"/>
<reference evidence="1" key="1">
    <citation type="submission" date="2023-04" db="EMBL/GenBank/DDBJ databases">
        <title>Draft Genome sequencing of Naganishia species isolated from polar environments using Oxford Nanopore Technology.</title>
        <authorList>
            <person name="Leo P."/>
            <person name="Venkateswaran K."/>
        </authorList>
    </citation>
    <scope>NUCLEOTIDE SEQUENCE</scope>
    <source>
        <strain evidence="1">MNA-CCFEE 5262</strain>
    </source>
</reference>
<evidence type="ECO:0000313" key="1">
    <source>
        <dbReference type="EMBL" id="KAJ9112409.1"/>
    </source>
</evidence>
<organism evidence="1 2">
    <name type="scientific">Naganishia adeliensis</name>
    <dbReference type="NCBI Taxonomy" id="92952"/>
    <lineage>
        <taxon>Eukaryota</taxon>
        <taxon>Fungi</taxon>
        <taxon>Dikarya</taxon>
        <taxon>Basidiomycota</taxon>
        <taxon>Agaricomycotina</taxon>
        <taxon>Tremellomycetes</taxon>
        <taxon>Filobasidiales</taxon>
        <taxon>Filobasidiaceae</taxon>
        <taxon>Naganishia</taxon>
    </lineage>
</organism>
<sequence length="4345" mass="491157">MATAAVADMDGPPAGDLPDDTVDVGLLRSYLASLLTPVMSATRLDLETTLFSDPGFGEKASRFAMDSSTMVAYITKERNVVNSSDENDEPSTASSLIYTLHLPPTPPVSSRLLATLSLIKKRPTLDATTPIADQLHFVLLSSNNNSAPTGNGYDGASDQLQTGASSDEVAAPYEGLRSVVHFGVTPWFESYINSKQGKTIDVSMAAGKKGADAQMGIPVAKRKFAELELSLLHLQQNVEIPEVHLVIQSPIQKAVEACRNAGTRITVEAIEPQSLLSNVTFLNRLQSDVNTWIKEIQKVTKLSRDVSAGTASQEVNFWLSMERALESIEAQLAGDEVNLVLDVLKSAKRFHATISFIADTGLKEATDTVQKYNALMKDFPLNDLLSATDLDKIRDSLYVIFGHINKKLKVTPYPLRRTLPLVEAISRDFNDQCAKVLSSQRLLYLDYPSFDRVTTTAMEVFAAWEENIKEFTNVAREVMRKRTEKFIAVKINSAHTKLQERVSYIRVFRRNHEQLRAMTGPGGGLKALGFDTFADIDMGGEVSQAYEGLRNAPVLDVTTEGTEIWVIAESSYNEKISRVENQIILRLRDRLAAARNAHEMFRIFSKFNNLFIRPKIRSAIQEYQTRLIDSVKQDIQRLHRKFTQGYRHSDAFHMSQLRDLPPVASAIIWARQIEKQLNTDMKRVEDVLGKGWEMYADGEKLKAESEAFRKKLNPQPIFDAWIRDVTKREHRASGRLLEIVRQRNTNLLSDGQPALELAVNFDHQTIALFKEVRNLLWLNYNVPHTVISMAKEAKRIYPHAASLMESLRIYTQISELVERTPDVGILLAEHRHRAQDLIGKGMNIRWENVAYSFNTQRSGATEADKEGDASLAFFKEFANVVGILQEKSISLIAISEQVSRHIEDLSQCPYDFNSFADILSRLQMIADDLNLQGFANLDAWIDSLDQRIQHVFLERISNEIENWCQAYSADGQLNVTNDDRRINAAAQEPIVHELRMKNQLIYVEPPVEMTEATWMKQLQRIMGVVCGQPAIKSLRYELKLYEDDTVGTTYQPILANLQDSLLQKPFRLIKQKVEEVQSYVAEWLRFQSLWDLNPETIYTRLGEELGEWSKLLSAIKHSRATFDTADTRKDFGVCLVVYAGVQGKVTAKYDSWQRDILAKYGAKLGHRMSDFYGALAKARQELETQTLNGSSTAQAVSFITFVQDLNRRTETWSSVLADFVEGQQVLEKQRYPFPDDWLHIDRVNGEWQLFNEILRRKNGVIQDQFAALQLKISAEVQSMDERISAMQQDWDTRKPIQGSIKPELALDTIETFSSRLAKILEGQNLLGKAQDALNLSRHQEAALAPMTDEVRDLKTVWTALLGISIRLNELRESLWTAVNPRKLRQSLDSVLTSLKEMPSRMRQYAAYEHFADTIKTLLKGNSIVSDLKSDALRDRHWRALFQVLRILSPYRSNTITLGQIWDLNTAKNEKAIKDVILQAQGEMALEEYVRQVKDTWSSYTLDLINYRNKCRLIRGWDELFTTCRDQVTSLTSMRASPYYKVFEEEASALEDKLNRVHSLFDIWVDVQRQWVYLEGVFAGNADIKHLLPVESSRFNSINSEFLGTMARVSKSPLVFDVVAINNIHKTMERLVDALAKIQKGLGEYLERERAAFPRYFFLGDEDLLEIIGNSKDISRVAKHLGKMFAGIRFIHLNDDEDAIVAISSKENERINLVDPIRLDDKLKVNDWLSALETNARATLRQLLRSTCDQLTDLYTLNQPVQASSLLPWIEQFPDQLIILAIQILWTDSVEREMTSAHSAQEVLHLTLSLLDSLSGMVLQDLNPLVRRKCEHLIVELAHQRDVLRTLLDDGVTTPSAFNWQKQMRFYHYTEENDVDKAVLVKMADAVLPYGFEYLGIPDRLVQTPLTDKCYLILTQALHSQCGGSPFGPAGTGKTESVKALGAHLGKFVLVFCCDETFDFQAMGRLFSGICQVGAWGCFDEFNRLEEKMLSAVSQQIQTIQQALDTKNGSSGTEVVLADRCVSVRPDTGIFITMNPDYAGRSQLPSNLKKLFRSVAMTFPDRQLIAQVTLFAQGFRHAEAVAARVVPFFQACQKQLSQQAHYDFGLRALKSVLTRAGILKRLSLASDVLQDPRNIEEAEELGVLVQSIREALLPKLIGIDVQTLESSILQEIFPGITPYKQDLEKITSAIRSSAAQGHLVLREPWVTKIVQLYQIQQISHGIMLVGGTATGKTQAWRTLLRAMQQLDGVESVSYLIDPKAISKDSLYGTLDVTTREWTDGLFTSILRRILEDARGESAKRHYIIFDGDVDPEWIENLNSVLDDNKLLTLPNGERLTLPSNVRILFEVEHLKFATPATVSRCGMVWFSDDVLDVQSIYQHYMTTLEKDELQSSDAATDIGNVSGPSILLTQQTVAQYARDFIDSRQLLHKAVNAARGIAHIMEFDPARSLSTLFSSLCQDAWDIYLYNQQHPDFPLTSERIKAYLSSKLLLNLVWAFAGDADAASRAKLGSILAQASGVEVPFSPTGADLLLNYTVDIATGLWQSWSEKVPTMEVDTHDLTATDVVVPTVDTLRHENLVYSWIRERKPVILCGPPGSGKTMTLFNALRKLPDIEVAGLNFSSATSPDLILRTFEQYCEYRKTPKGTVLSPTSPTTWLMVFCDEINLPAPDTYGTQRVISFMRQMVEAKGFWRTSDLTWIHLERVQFIGACNPPTDSGRTALSTRFLRHAPVLYVDYPEVVSLNQIYGTYVRAVLKVAPNLRGYAQPLTQAMVDFYQSSKRRFTSTLQAHYIYSPRELTRWIRGIYETLRSLEDVDVESLVRIWAHEALRLFQDRLVQEEEKRWTDNKLDEVAMLHFPTIDQDKALSRPILFSNWTTQHYQSIDREDLREYTKARLRTFYEEEMDVQLVLFDDVLDHVLRIDRVFRQTQGHMLLIGISGGGKTTLSRFVAWMNGLSIYQLQVSNQYTAADFDDDLRHVLRRAGFKGEKICFIMDESNVLDSGFLERMNTLLANAEIPGLFDGDEYTALMTACREGSQRDGLILDSNDELYRWFTRQIASNLHVVFTMNPPAQGLQDRVATSPALFNRCVLDWFGDWSTTALNQVAAELTAGLDLEKGDSYVPSVSDDLAPRASYSQAIVTTMVHAHEFVLKMSQDIVAESSRMYHVTPRHFLDFIAQFVKLYSEKKEMFEEQQRHINIGLEKLHETLTEVETLQTQLGVKDAQLKTKDEEANRKLRQMIADQQQAEAKKLRSIQIQKQLEEQQSMIAERKAGVLSELEEVEPMVQEAAGAVANIKKAHLAEVRAMGNPPETVKLAVESACIVLGFKVDGWKAVQSVIRRDDFTSMVRNFESERISPATRNKIERDYMALPNFNVEAADRASKACGPLVQWVFAQVRYSAILDKVGPLRDEVIFLEHQAETTMEQAKIALETVQQLEESIARYKDEYAQLISETQTIKLEMRQVQDKVTRSTSLLSSLSSEQERWTQDSEHFETEIANVPGDVLQSSVLLTYAGWFDQHNRLRLLDYCRTQMTTRGIVHRSRLSFLDFLSSVDEISEWSNAGLAVDDLTVENALLLKRFNRYPLIIDPTDQATTFLTESYGKGKMIVTSFLDSAFVKNLETALRFGNALLIQNAEVLNPVLNAVLNKEIRKTGGRNLVRLGNQDVDFSPSFVMFLSTRDAALEVGPDVSSRTTIVNFSMTPSSLFSQSLDKILKAESPEIYRKRKDLQKIQSGYRVKLRHLEETLLRVLNECNGNILEDDKVIATLETVKKEAANVGQKVAEAETAMDVIEEKAKEYNSIARAASDIFFLLARLPKLHHFYRFSLDFFLHIFDTVLLNNPRLRQMHDPKQRQQVILEDLFIVAMSRVQQGLLHQDYAILSAFMASIYLSACGEADKARALLRFIQRNEDDVPLDDDAPDRALERAFERLPFGDLGLDDANAKEQIQNAAMGWQDWLESATPELQPFGQDLDDISASILRINLISRIRTDRLEVSLREFMSTLIETTSDVRVHDMETLVKHEVLASTPIVFSSVPGYDASSQVEALVARLKATCTSVAMGSAEGVSAADQAINIAARNGSWVLLKNLHLASHWLHHLGRRLQSLNLHPDFRLFLTMETTASIPASIIETSRIVMNEPTPGIRANLLETLAAIRPERSNSSPSEKDRMYFLLAWLHTVLLERSRYLPIGFTKSYGFNDSDLAAGRLMLDRWIAYEAKSRSNIDPKSLPWAAIRTLLVDNIYGGKVDTAKDLSTIRDFVHRLMDADAFESGFSLTKNGESPGISDISRFDQFEQWANALPADQPVSWLELPAHSDKLVAAAQGRNIIAKCAKLSEKGRVMEGEGGAGYIASH</sequence>
<name>A0ACC2WMM0_9TREE</name>
<dbReference type="Proteomes" id="UP001230649">
    <property type="component" value="Unassembled WGS sequence"/>
</dbReference>
<gene>
    <name evidence="1" type="ORF">QFC20_002197</name>
</gene>
<evidence type="ECO:0000313" key="2">
    <source>
        <dbReference type="Proteomes" id="UP001230649"/>
    </source>
</evidence>
<protein>
    <submittedName>
        <fullName evidence="1">Uncharacterized protein</fullName>
    </submittedName>
</protein>
<keyword evidence="2" id="KW-1185">Reference proteome</keyword>
<dbReference type="EMBL" id="JASBWS010000015">
    <property type="protein sequence ID" value="KAJ9112409.1"/>
    <property type="molecule type" value="Genomic_DNA"/>
</dbReference>